<evidence type="ECO:0000256" key="5">
    <source>
        <dbReference type="ARBA" id="ARBA00022519"/>
    </source>
</evidence>
<dbReference type="GO" id="GO:0022857">
    <property type="term" value="F:transmembrane transporter activity"/>
    <property type="evidence" value="ECO:0007669"/>
    <property type="project" value="InterPro"/>
</dbReference>
<feature type="transmembrane region" description="Helical" evidence="11">
    <location>
        <begin position="251"/>
        <end position="272"/>
    </location>
</feature>
<comment type="function">
    <text evidence="9">Part of the ABC transporter complex LsrABCD involved in autoinducer 2 (AI-2) import. Probably responsible for the translocation of the substrate across the membrane.</text>
</comment>
<feature type="transmembrane region" description="Helical" evidence="11">
    <location>
        <begin position="225"/>
        <end position="245"/>
    </location>
</feature>
<evidence type="ECO:0000256" key="7">
    <source>
        <dbReference type="ARBA" id="ARBA00022989"/>
    </source>
</evidence>
<dbReference type="InterPro" id="IPR001851">
    <property type="entry name" value="ABC_transp_permease"/>
</dbReference>
<evidence type="ECO:0000256" key="2">
    <source>
        <dbReference type="ARBA" id="ARBA00011262"/>
    </source>
</evidence>
<gene>
    <name evidence="12" type="primary">rbsC_21</name>
    <name evidence="12" type="ORF">BWY41_01493</name>
</gene>
<evidence type="ECO:0000256" key="11">
    <source>
        <dbReference type="SAM" id="Phobius"/>
    </source>
</evidence>
<evidence type="ECO:0000256" key="8">
    <source>
        <dbReference type="ARBA" id="ARBA00023136"/>
    </source>
</evidence>
<keyword evidence="3" id="KW-0813">Transport</keyword>
<feature type="transmembrane region" description="Helical" evidence="11">
    <location>
        <begin position="305"/>
        <end position="323"/>
    </location>
</feature>
<dbReference type="EMBL" id="MWBQ01000118">
    <property type="protein sequence ID" value="OQA56430.1"/>
    <property type="molecule type" value="Genomic_DNA"/>
</dbReference>
<evidence type="ECO:0000256" key="1">
    <source>
        <dbReference type="ARBA" id="ARBA00004651"/>
    </source>
</evidence>
<name>A0A1V5SPF9_9BACT</name>
<feature type="transmembrane region" description="Helical" evidence="11">
    <location>
        <begin position="110"/>
        <end position="130"/>
    </location>
</feature>
<dbReference type="Pfam" id="PF02653">
    <property type="entry name" value="BPD_transp_2"/>
    <property type="match status" value="1"/>
</dbReference>
<comment type="caution">
    <text evidence="12">The sequence shown here is derived from an EMBL/GenBank/DDBJ whole genome shotgun (WGS) entry which is preliminary data.</text>
</comment>
<dbReference type="PANTHER" id="PTHR32196:SF71">
    <property type="entry name" value="AUTOINDUCER 2 IMPORT SYSTEM PERMEASE PROTEIN LSRD"/>
    <property type="match status" value="1"/>
</dbReference>
<dbReference type="GO" id="GO:0005886">
    <property type="term" value="C:plasma membrane"/>
    <property type="evidence" value="ECO:0007669"/>
    <property type="project" value="UniProtKB-SubCell"/>
</dbReference>
<reference evidence="12" key="1">
    <citation type="submission" date="2017-02" db="EMBL/GenBank/DDBJ databases">
        <title>Delving into the versatile metabolic prowess of the omnipresent phylum Bacteroidetes.</title>
        <authorList>
            <person name="Nobu M.K."/>
            <person name="Mei R."/>
            <person name="Narihiro T."/>
            <person name="Kuroda K."/>
            <person name="Liu W.-T."/>
        </authorList>
    </citation>
    <scope>NUCLEOTIDE SEQUENCE</scope>
    <source>
        <strain evidence="12">ADurb.Bin276</strain>
    </source>
</reference>
<protein>
    <recommendedName>
        <fullName evidence="10">Autoinducer 2 import system permease protein LsrD</fullName>
    </recommendedName>
</protein>
<proteinExistence type="predicted"/>
<evidence type="ECO:0000256" key="10">
    <source>
        <dbReference type="ARBA" id="ARBA00039381"/>
    </source>
</evidence>
<keyword evidence="7 11" id="KW-1133">Transmembrane helix</keyword>
<evidence type="ECO:0000256" key="6">
    <source>
        <dbReference type="ARBA" id="ARBA00022692"/>
    </source>
</evidence>
<accession>A0A1V5SPF9</accession>
<feature type="transmembrane region" description="Helical" evidence="11">
    <location>
        <begin position="20"/>
        <end position="42"/>
    </location>
</feature>
<evidence type="ECO:0000313" key="12">
    <source>
        <dbReference type="EMBL" id="OQA56430.1"/>
    </source>
</evidence>
<evidence type="ECO:0000256" key="4">
    <source>
        <dbReference type="ARBA" id="ARBA00022475"/>
    </source>
</evidence>
<keyword evidence="4" id="KW-1003">Cell membrane</keyword>
<keyword evidence="8 11" id="KW-0472">Membrane</keyword>
<keyword evidence="6 11" id="KW-0812">Transmembrane</keyword>
<sequence>MNNNNSPVLISDKITPKEFLFSKLAISFYAIILLFVLGEVILPGFISFSHVMSVFRLSVFLGIVALGQTLVVLSGNEGIDLSVGSILSIGVVLSAFFLNGQNINIPKALLFTPTVGLAFGLISGLAISYIDIPPIIMTLAMASVVEGTSLIITKGFPTGNAPPLLETIGNGKIFNIPYLILLWILLIIIASFILKKTKWGNLLYGVGSNSLTAELSGVRVKRFRVFVYGICGAIAALAGLFLLSYTGTPYLNLGATYTMPSIASLAIGGISLAGGNGNYMGAVTGCIILTTLNSILVALRTTEAVRQITLGLLLLILVIVYTGRRKKW</sequence>
<feature type="transmembrane region" description="Helical" evidence="11">
    <location>
        <begin position="173"/>
        <end position="194"/>
    </location>
</feature>
<dbReference type="CDD" id="cd06579">
    <property type="entry name" value="TM_PBP1_transp_AraH_like"/>
    <property type="match status" value="1"/>
</dbReference>
<keyword evidence="5" id="KW-0997">Cell inner membrane</keyword>
<dbReference type="Proteomes" id="UP000485569">
    <property type="component" value="Unassembled WGS sequence"/>
</dbReference>
<feature type="transmembrane region" description="Helical" evidence="11">
    <location>
        <begin position="279"/>
        <end position="299"/>
    </location>
</feature>
<comment type="subunit">
    <text evidence="2">The complex is composed of two ATP-binding proteins (LsrA), two transmembrane proteins (LsrC and LsrD) and a solute-binding protein (LsrB).</text>
</comment>
<evidence type="ECO:0000256" key="9">
    <source>
        <dbReference type="ARBA" id="ARBA00025439"/>
    </source>
</evidence>
<evidence type="ECO:0000256" key="3">
    <source>
        <dbReference type="ARBA" id="ARBA00022448"/>
    </source>
</evidence>
<comment type="subcellular location">
    <subcellularLocation>
        <location evidence="1">Cell membrane</location>
        <topology evidence="1">Multi-pass membrane protein</topology>
    </subcellularLocation>
</comment>
<dbReference type="AlphaFoldDB" id="A0A1V5SPF9"/>
<dbReference type="PANTHER" id="PTHR32196">
    <property type="entry name" value="ABC TRANSPORTER PERMEASE PROTEIN YPHD-RELATED-RELATED"/>
    <property type="match status" value="1"/>
</dbReference>
<feature type="transmembrane region" description="Helical" evidence="11">
    <location>
        <begin position="54"/>
        <end position="73"/>
    </location>
</feature>
<organism evidence="12">
    <name type="scientific">Candidatus Atribacter allofermentans</name>
    <dbReference type="NCBI Taxonomy" id="1852833"/>
    <lineage>
        <taxon>Bacteria</taxon>
        <taxon>Pseudomonadati</taxon>
        <taxon>Atribacterota</taxon>
        <taxon>Atribacteria</taxon>
        <taxon>Atribacterales</taxon>
        <taxon>Atribacteraceae</taxon>
        <taxon>Atribacter</taxon>
    </lineage>
</organism>
<feature type="transmembrane region" description="Helical" evidence="11">
    <location>
        <begin position="79"/>
        <end position="98"/>
    </location>
</feature>